<dbReference type="Proteomes" id="UP000286134">
    <property type="component" value="Unassembled WGS sequence"/>
</dbReference>
<organism evidence="1 2">
    <name type="scientific">Erysiphe neolycopersici</name>
    <dbReference type="NCBI Taxonomy" id="212602"/>
    <lineage>
        <taxon>Eukaryota</taxon>
        <taxon>Fungi</taxon>
        <taxon>Dikarya</taxon>
        <taxon>Ascomycota</taxon>
        <taxon>Pezizomycotina</taxon>
        <taxon>Leotiomycetes</taxon>
        <taxon>Erysiphales</taxon>
        <taxon>Erysiphaceae</taxon>
        <taxon>Erysiphe</taxon>
    </lineage>
</organism>
<proteinExistence type="predicted"/>
<dbReference type="EMBL" id="MCFK01002581">
    <property type="protein sequence ID" value="RKF63396.1"/>
    <property type="molecule type" value="Genomic_DNA"/>
</dbReference>
<gene>
    <name evidence="1" type="ORF">OnM2_025102</name>
</gene>
<keyword evidence="2" id="KW-1185">Reference proteome</keyword>
<sequence>MTATWIPNSVVNWLRTQDIINAWGEITSKKGAILESLSERRCPAVWVLSAFQSGAHTRITKDQGCLCESKENFSLDQTRNLSACKSKDGASIQLVNLLSDQLRLRLGSSFLGGSGVCSSFNGGDFDNVAQNINQVQGHLASIFPQILESLNDLHEGIYNGFLQEEGY</sequence>
<name>A0A420I166_9PEZI</name>
<comment type="caution">
    <text evidence="1">The sequence shown here is derived from an EMBL/GenBank/DDBJ whole genome shotgun (WGS) entry which is preliminary data.</text>
</comment>
<accession>A0A420I166</accession>
<dbReference type="AlphaFoldDB" id="A0A420I166"/>
<reference evidence="1 2" key="1">
    <citation type="journal article" date="2018" name="BMC Genomics">
        <title>Comparative genome analyses reveal sequence features reflecting distinct modes of host-adaptation between dicot and monocot powdery mildew.</title>
        <authorList>
            <person name="Wu Y."/>
            <person name="Ma X."/>
            <person name="Pan Z."/>
            <person name="Kale S.D."/>
            <person name="Song Y."/>
            <person name="King H."/>
            <person name="Zhang Q."/>
            <person name="Presley C."/>
            <person name="Deng X."/>
            <person name="Wei C.I."/>
            <person name="Xiao S."/>
        </authorList>
    </citation>
    <scope>NUCLEOTIDE SEQUENCE [LARGE SCALE GENOMIC DNA]</scope>
    <source>
        <strain evidence="1">UMSG2</strain>
    </source>
</reference>
<protein>
    <submittedName>
        <fullName evidence="1">Uncharacterized protein</fullName>
    </submittedName>
</protein>
<dbReference type="STRING" id="212602.A0A420I166"/>
<evidence type="ECO:0000313" key="1">
    <source>
        <dbReference type="EMBL" id="RKF63396.1"/>
    </source>
</evidence>
<evidence type="ECO:0000313" key="2">
    <source>
        <dbReference type="Proteomes" id="UP000286134"/>
    </source>
</evidence>